<comment type="cofactor">
    <cofactor evidence="2">
        <name>[4Fe-4S] cluster</name>
        <dbReference type="ChEBI" id="CHEBI:49883"/>
    </cofactor>
</comment>
<dbReference type="SUPFAM" id="SSF140490">
    <property type="entry name" value="Nqo1C-terminal domain-like"/>
    <property type="match status" value="1"/>
</dbReference>
<keyword evidence="3" id="KW-0285">Flavoprotein</keyword>
<dbReference type="GO" id="GO:0051539">
    <property type="term" value="F:4 iron, 4 sulfur cluster binding"/>
    <property type="evidence" value="ECO:0007669"/>
    <property type="project" value="InterPro"/>
</dbReference>
<feature type="domain" description="NADH-ubiquinone oxidoreductase 51kDa subunit iron-sulphur binding" evidence="5">
    <location>
        <begin position="2"/>
        <end position="49"/>
    </location>
</feature>
<dbReference type="Proteomes" id="UP000094527">
    <property type="component" value="Unassembled WGS sequence"/>
</dbReference>
<evidence type="ECO:0000259" key="5">
    <source>
        <dbReference type="Pfam" id="PF10589"/>
    </source>
</evidence>
<dbReference type="EMBL" id="LJIJ01000007">
    <property type="protein sequence ID" value="ODN06301.1"/>
    <property type="molecule type" value="Genomic_DNA"/>
</dbReference>
<evidence type="ECO:0000313" key="7">
    <source>
        <dbReference type="Proteomes" id="UP000094527"/>
    </source>
</evidence>
<proteinExistence type="predicted"/>
<dbReference type="AlphaFoldDB" id="A0A1D2NM27"/>
<reference evidence="6 7" key="1">
    <citation type="journal article" date="2016" name="Genome Biol. Evol.">
        <title>Gene Family Evolution Reflects Adaptation to Soil Environmental Stressors in the Genome of the Collembolan Orchesella cincta.</title>
        <authorList>
            <person name="Faddeeva-Vakhrusheva A."/>
            <person name="Derks M.F."/>
            <person name="Anvar S.Y."/>
            <person name="Agamennone V."/>
            <person name="Suring W."/>
            <person name="Smit S."/>
            <person name="van Straalen N.M."/>
            <person name="Roelofs D."/>
        </authorList>
    </citation>
    <scope>NUCLEOTIDE SEQUENCE [LARGE SCALE GENOMIC DNA]</scope>
    <source>
        <tissue evidence="6">Mixed pool</tissue>
    </source>
</reference>
<dbReference type="GO" id="GO:0005739">
    <property type="term" value="C:mitochondrion"/>
    <property type="evidence" value="ECO:0007669"/>
    <property type="project" value="GOC"/>
</dbReference>
<keyword evidence="7" id="KW-1185">Reference proteome</keyword>
<evidence type="ECO:0000313" key="6">
    <source>
        <dbReference type="EMBL" id="ODN06301.1"/>
    </source>
</evidence>
<sequence>MITGQAKPDEIDMLVEISKQIEGHTICALGDGAAWPVQGLIRHFRPVILERMEQYEMESCC</sequence>
<keyword evidence="6" id="KW-0830">Ubiquinone</keyword>
<dbReference type="PANTHER" id="PTHR11780:SF10">
    <property type="entry name" value="NADH DEHYDROGENASE [UBIQUINONE] FLAVOPROTEIN 1, MITOCHONDRIAL"/>
    <property type="match status" value="1"/>
</dbReference>
<protein>
    <submittedName>
        <fullName evidence="6">NADH dehydrogenase [ubiquinone] flavoprotein 1, mitochondrial</fullName>
    </submittedName>
</protein>
<dbReference type="GO" id="GO:0006120">
    <property type="term" value="P:mitochondrial electron transport, NADH to ubiquinone"/>
    <property type="evidence" value="ECO:0007669"/>
    <property type="project" value="TreeGrafter"/>
</dbReference>
<name>A0A1D2NM27_ORCCI</name>
<dbReference type="OrthoDB" id="7194858at2759"/>
<dbReference type="Pfam" id="PF10589">
    <property type="entry name" value="NADH_4Fe-4S"/>
    <property type="match status" value="1"/>
</dbReference>
<dbReference type="Gene3D" id="1.20.1440.230">
    <property type="entry name" value="NADH-ubiquinone oxidoreductase 51kDa subunit, iron-sulphur binding domain"/>
    <property type="match status" value="1"/>
</dbReference>
<accession>A0A1D2NM27</accession>
<evidence type="ECO:0000256" key="1">
    <source>
        <dbReference type="ARBA" id="ARBA00001917"/>
    </source>
</evidence>
<dbReference type="InterPro" id="IPR037207">
    <property type="entry name" value="Nuop51_4Fe4S-bd_sf"/>
</dbReference>
<organism evidence="6 7">
    <name type="scientific">Orchesella cincta</name>
    <name type="common">Springtail</name>
    <name type="synonym">Podura cincta</name>
    <dbReference type="NCBI Taxonomy" id="48709"/>
    <lineage>
        <taxon>Eukaryota</taxon>
        <taxon>Metazoa</taxon>
        <taxon>Ecdysozoa</taxon>
        <taxon>Arthropoda</taxon>
        <taxon>Hexapoda</taxon>
        <taxon>Collembola</taxon>
        <taxon>Entomobryomorpha</taxon>
        <taxon>Entomobryoidea</taxon>
        <taxon>Orchesellidae</taxon>
        <taxon>Orchesellinae</taxon>
        <taxon>Orchesella</taxon>
    </lineage>
</organism>
<keyword evidence="4" id="KW-0288">FMN</keyword>
<dbReference type="InterPro" id="IPR019575">
    <property type="entry name" value="Nuop51_4Fe4S-bd"/>
</dbReference>
<comment type="caution">
    <text evidence="6">The sequence shown here is derived from an EMBL/GenBank/DDBJ whole genome shotgun (WGS) entry which is preliminary data.</text>
</comment>
<dbReference type="PANTHER" id="PTHR11780">
    <property type="entry name" value="NADH-UBIQUINONE OXIDOREDUCTASE FLAVOPROTEIN 1 NDUFV1"/>
    <property type="match status" value="1"/>
</dbReference>
<evidence type="ECO:0000256" key="3">
    <source>
        <dbReference type="ARBA" id="ARBA00022630"/>
    </source>
</evidence>
<evidence type="ECO:0000256" key="4">
    <source>
        <dbReference type="ARBA" id="ARBA00022643"/>
    </source>
</evidence>
<dbReference type="STRING" id="48709.A0A1D2NM27"/>
<comment type="cofactor">
    <cofactor evidence="1">
        <name>FMN</name>
        <dbReference type="ChEBI" id="CHEBI:58210"/>
    </cofactor>
</comment>
<evidence type="ECO:0000256" key="2">
    <source>
        <dbReference type="ARBA" id="ARBA00001966"/>
    </source>
</evidence>
<gene>
    <name evidence="6" type="ORF">Ocin01_00385</name>
</gene>
<dbReference type="InterPro" id="IPR050837">
    <property type="entry name" value="ComplexI_51kDa_subunit"/>
</dbReference>